<reference evidence="2" key="1">
    <citation type="journal article" date="2014" name="Front. Microbiol.">
        <title>High frequency of phylogenetically diverse reductive dehalogenase-homologous genes in deep subseafloor sedimentary metagenomes.</title>
        <authorList>
            <person name="Kawai M."/>
            <person name="Futagami T."/>
            <person name="Toyoda A."/>
            <person name="Takaki Y."/>
            <person name="Nishi S."/>
            <person name="Hori S."/>
            <person name="Arai W."/>
            <person name="Tsubouchi T."/>
            <person name="Morono Y."/>
            <person name="Uchiyama I."/>
            <person name="Ito T."/>
            <person name="Fujiyama A."/>
            <person name="Inagaki F."/>
            <person name="Takami H."/>
        </authorList>
    </citation>
    <scope>NUCLEOTIDE SEQUENCE</scope>
    <source>
        <strain evidence="2">Expedition CK06-06</strain>
    </source>
</reference>
<gene>
    <name evidence="2" type="ORF">S01H4_25559</name>
</gene>
<dbReference type="AlphaFoldDB" id="X1C0C8"/>
<evidence type="ECO:0000256" key="1">
    <source>
        <dbReference type="SAM" id="Phobius"/>
    </source>
</evidence>
<name>X1C0C8_9ZZZZ</name>
<protein>
    <submittedName>
        <fullName evidence="2">Uncharacterized protein</fullName>
    </submittedName>
</protein>
<comment type="caution">
    <text evidence="2">The sequence shown here is derived from an EMBL/GenBank/DDBJ whole genome shotgun (WGS) entry which is preliminary data.</text>
</comment>
<organism evidence="2">
    <name type="scientific">marine sediment metagenome</name>
    <dbReference type="NCBI Taxonomy" id="412755"/>
    <lineage>
        <taxon>unclassified sequences</taxon>
        <taxon>metagenomes</taxon>
        <taxon>ecological metagenomes</taxon>
    </lineage>
</organism>
<evidence type="ECO:0000313" key="2">
    <source>
        <dbReference type="EMBL" id="GAG77841.1"/>
    </source>
</evidence>
<feature type="transmembrane region" description="Helical" evidence="1">
    <location>
        <begin position="6"/>
        <end position="23"/>
    </location>
</feature>
<keyword evidence="1" id="KW-0472">Membrane</keyword>
<proteinExistence type="predicted"/>
<dbReference type="EMBL" id="BART01012180">
    <property type="protein sequence ID" value="GAG77841.1"/>
    <property type="molecule type" value="Genomic_DNA"/>
</dbReference>
<keyword evidence="1" id="KW-1133">Transmembrane helix</keyword>
<sequence>MIYNNIPLIIWTIFVLLINVLIVRNINAISWRKFPEK</sequence>
<accession>X1C0C8</accession>
<keyword evidence="1" id="KW-0812">Transmembrane</keyword>
<feature type="non-terminal residue" evidence="2">
    <location>
        <position position="37"/>
    </location>
</feature>